<proteinExistence type="predicted"/>
<dbReference type="Proteomes" id="UP000287687">
    <property type="component" value="Unassembled WGS sequence"/>
</dbReference>
<dbReference type="OrthoDB" id="5451971at2"/>
<evidence type="ECO:0000313" key="1">
    <source>
        <dbReference type="EMBL" id="RWX78471.1"/>
    </source>
</evidence>
<dbReference type="InterPro" id="IPR036420">
    <property type="entry name" value="BRCT_dom_sf"/>
</dbReference>
<dbReference type="EMBL" id="SBIP01000002">
    <property type="protein sequence ID" value="RWX78471.1"/>
    <property type="molecule type" value="Genomic_DNA"/>
</dbReference>
<keyword evidence="1" id="KW-0436">Ligase</keyword>
<gene>
    <name evidence="1" type="ORF">EPK99_07600</name>
</gene>
<dbReference type="Gene3D" id="3.40.50.10190">
    <property type="entry name" value="BRCT domain"/>
    <property type="match status" value="1"/>
</dbReference>
<organism evidence="1 2">
    <name type="scientific">Neorhizobium lilium</name>
    <dbReference type="NCBI Taxonomy" id="2503024"/>
    <lineage>
        <taxon>Bacteria</taxon>
        <taxon>Pseudomonadati</taxon>
        <taxon>Pseudomonadota</taxon>
        <taxon>Alphaproteobacteria</taxon>
        <taxon>Hyphomicrobiales</taxon>
        <taxon>Rhizobiaceae</taxon>
        <taxon>Rhizobium/Agrobacterium group</taxon>
        <taxon>Neorhizobium</taxon>
    </lineage>
</organism>
<comment type="caution">
    <text evidence="1">The sequence shown here is derived from an EMBL/GenBank/DDBJ whole genome shotgun (WGS) entry which is preliminary data.</text>
</comment>
<keyword evidence="2" id="KW-1185">Reference proteome</keyword>
<name>A0A444LHG5_9HYPH</name>
<evidence type="ECO:0000313" key="2">
    <source>
        <dbReference type="Proteomes" id="UP000287687"/>
    </source>
</evidence>
<reference evidence="1 2" key="1">
    <citation type="submission" date="2019-01" db="EMBL/GenBank/DDBJ databases">
        <title>The draft genome of Rhizobium sp. 24NR.</title>
        <authorList>
            <person name="Liu L."/>
            <person name="Liang L."/>
            <person name="Shi S."/>
            <person name="Xu L."/>
            <person name="Wang X."/>
            <person name="Li L."/>
            <person name="Zhang X."/>
        </authorList>
    </citation>
    <scope>NUCLEOTIDE SEQUENCE [LARGE SCALE GENOMIC DNA]</scope>
    <source>
        <strain evidence="1 2">24NR</strain>
    </source>
</reference>
<dbReference type="CDD" id="cd17748">
    <property type="entry name" value="BRCT_DNA_ligase_like"/>
    <property type="match status" value="1"/>
</dbReference>
<sequence>MNEAILVKFGDDRISSRQIDELIGLARGLVADGVINKQEVEFLQKWLVANGAVSNQPVISTLYKRVTEILADGVVDQTEMSELLDTLSRFADRDFELGETLKSTSLPLCKPAPDLRFQGQTYCFTGTFNFGQRKHCEAAMIERGAGVGGLTKKTNTLVIGVYATDSWKHSAFGAKILQACEMRDKGHPIAIVSEEHWARHL</sequence>
<protein>
    <submittedName>
        <fullName evidence="1">NAD-dependent DNA ligase</fullName>
    </submittedName>
</protein>
<dbReference type="AlphaFoldDB" id="A0A444LHG5"/>
<accession>A0A444LHG5</accession>
<dbReference type="GO" id="GO:0016874">
    <property type="term" value="F:ligase activity"/>
    <property type="evidence" value="ECO:0007669"/>
    <property type="project" value="UniProtKB-KW"/>
</dbReference>
<dbReference type="RefSeq" id="WP_128442449.1">
    <property type="nucleotide sequence ID" value="NZ_SBIP01000002.1"/>
</dbReference>